<dbReference type="PANTHER" id="PTHR43155:SF2">
    <property type="entry name" value="CYCLIC DI-GMP PHOSPHODIESTERASE PA4108"/>
    <property type="match status" value="1"/>
</dbReference>
<dbReference type="SMART" id="SM00471">
    <property type="entry name" value="HDc"/>
    <property type="match status" value="1"/>
</dbReference>
<dbReference type="SUPFAM" id="SSF109604">
    <property type="entry name" value="HD-domain/PDEase-like"/>
    <property type="match status" value="1"/>
</dbReference>
<dbReference type="InterPro" id="IPR021812">
    <property type="entry name" value="DUF3391"/>
</dbReference>
<protein>
    <submittedName>
        <fullName evidence="3">Phosphodiesterase</fullName>
    </submittedName>
</protein>
<dbReference type="PROSITE" id="PS51832">
    <property type="entry name" value="HD_GYP"/>
    <property type="match status" value="1"/>
</dbReference>
<dbReference type="InterPro" id="IPR037522">
    <property type="entry name" value="HD_GYP_dom"/>
</dbReference>
<dbReference type="CDD" id="cd00077">
    <property type="entry name" value="HDc"/>
    <property type="match status" value="1"/>
</dbReference>
<dbReference type="GO" id="GO:0008081">
    <property type="term" value="F:phosphoric diester hydrolase activity"/>
    <property type="evidence" value="ECO:0007669"/>
    <property type="project" value="UniProtKB-ARBA"/>
</dbReference>
<dbReference type="AlphaFoldDB" id="A0A244CUF3"/>
<feature type="region of interest" description="Disordered" evidence="1">
    <location>
        <begin position="54"/>
        <end position="94"/>
    </location>
</feature>
<gene>
    <name evidence="3" type="ORF">B1199_01980</name>
</gene>
<dbReference type="PANTHER" id="PTHR43155">
    <property type="entry name" value="CYCLIC DI-GMP PHOSPHODIESTERASE PA4108-RELATED"/>
    <property type="match status" value="1"/>
</dbReference>
<evidence type="ECO:0000313" key="4">
    <source>
        <dbReference type="Proteomes" id="UP000194841"/>
    </source>
</evidence>
<keyword evidence="4" id="KW-1185">Reference proteome</keyword>
<dbReference type="Proteomes" id="UP000194841">
    <property type="component" value="Unassembled WGS sequence"/>
</dbReference>
<dbReference type="OrthoDB" id="9764808at2"/>
<feature type="compositionally biased region" description="Low complexity" evidence="1">
    <location>
        <begin position="60"/>
        <end position="77"/>
    </location>
</feature>
<organism evidence="3 4">
    <name type="scientific">Pseudoalteromonas ulvae</name>
    <dbReference type="NCBI Taxonomy" id="107327"/>
    <lineage>
        <taxon>Bacteria</taxon>
        <taxon>Pseudomonadati</taxon>
        <taxon>Pseudomonadota</taxon>
        <taxon>Gammaproteobacteria</taxon>
        <taxon>Alteromonadales</taxon>
        <taxon>Pseudoalteromonadaceae</taxon>
        <taxon>Pseudoalteromonas</taxon>
    </lineage>
</organism>
<evidence type="ECO:0000313" key="3">
    <source>
        <dbReference type="EMBL" id="OUL59076.1"/>
    </source>
</evidence>
<feature type="domain" description="HD-GYP" evidence="2">
    <location>
        <begin position="144"/>
        <end position="339"/>
    </location>
</feature>
<evidence type="ECO:0000259" key="2">
    <source>
        <dbReference type="PROSITE" id="PS51832"/>
    </source>
</evidence>
<dbReference type="InterPro" id="IPR003607">
    <property type="entry name" value="HD/PDEase_dom"/>
</dbReference>
<sequence length="410" mass="45840">MLKVISIAELKPGMYVTRILKQKSDLKIKTGIVRSHPLIDTLQQRGVKQLEIDVRQSEQSPVEPSAETPPSEETVSPNPAVKHNPRRKKRPPVDDAISIEEEFRQASADYDAGLRKMTTLHCDLMMGKNVNIAVLDDVGQTILESVFRNESAMAVLTRLRDKNTYAFRHSINTAILVTMFAKFLGFAKERIIELTMGALLHDLGQAKVPQGILTKPTKLTALERKAVQKHVAHSYQLAKQYPGLTPLMIDVIVNHHERLDGSGYPRGLSNNQLSTAAKIIAIVDVYDALTADRTFKKGIEPIAALRYLMSQPTLFDAVLVQKFIRCIGVHPVGSIVKLTGEKLALVLEGNRSQPLRPKIQVFYNAKHQHYITRKKLCLSEHGSTLKILGSVQPQEHQINLSRLLKEQLSV</sequence>
<comment type="caution">
    <text evidence="3">The sequence shown here is derived from an EMBL/GenBank/DDBJ whole genome shotgun (WGS) entry which is preliminary data.</text>
</comment>
<name>A0A244CUF3_PSEDV</name>
<evidence type="ECO:0000256" key="1">
    <source>
        <dbReference type="SAM" id="MobiDB-lite"/>
    </source>
</evidence>
<dbReference type="Gene3D" id="1.10.3210.10">
    <property type="entry name" value="Hypothetical protein af1432"/>
    <property type="match status" value="1"/>
</dbReference>
<dbReference type="Pfam" id="PF11871">
    <property type="entry name" value="DUF3391"/>
    <property type="match status" value="1"/>
</dbReference>
<accession>A0A244CUF3</accession>
<dbReference type="EMBL" id="MWPV01000001">
    <property type="protein sequence ID" value="OUL59076.1"/>
    <property type="molecule type" value="Genomic_DNA"/>
</dbReference>
<dbReference type="Pfam" id="PF13487">
    <property type="entry name" value="HD_5"/>
    <property type="match status" value="1"/>
</dbReference>
<proteinExistence type="predicted"/>
<dbReference type="RefSeq" id="WP_086742468.1">
    <property type="nucleotide sequence ID" value="NZ_MWPV01000001.1"/>
</dbReference>
<reference evidence="3 4" key="1">
    <citation type="submission" date="2017-02" db="EMBL/GenBank/DDBJ databases">
        <title>Pseudoalteromonas ulvae TC14 Genome.</title>
        <authorList>
            <person name="Molmeret M."/>
        </authorList>
    </citation>
    <scope>NUCLEOTIDE SEQUENCE [LARGE SCALE GENOMIC DNA]</scope>
    <source>
        <strain evidence="3">TC14</strain>
    </source>
</reference>